<dbReference type="SMART" id="SM00479">
    <property type="entry name" value="EXOIII"/>
    <property type="match status" value="1"/>
</dbReference>
<dbReference type="EMBL" id="JANUAU010000001">
    <property type="protein sequence ID" value="MCS3676387.1"/>
    <property type="molecule type" value="Genomic_DNA"/>
</dbReference>
<dbReference type="CDD" id="cd06127">
    <property type="entry name" value="DEDDh"/>
    <property type="match status" value="1"/>
</dbReference>
<accession>A0A9X2PT88</accession>
<comment type="caution">
    <text evidence="5">The sequence shown here is derived from an EMBL/GenBank/DDBJ whole genome shotgun (WGS) entry which is preliminary data.</text>
</comment>
<dbReference type="GO" id="GO:0003676">
    <property type="term" value="F:nucleic acid binding"/>
    <property type="evidence" value="ECO:0007669"/>
    <property type="project" value="InterPro"/>
</dbReference>
<evidence type="ECO:0000256" key="2">
    <source>
        <dbReference type="ARBA" id="ARBA00022801"/>
    </source>
</evidence>
<dbReference type="PANTHER" id="PTHR30231:SF4">
    <property type="entry name" value="PROTEIN NEN2"/>
    <property type="match status" value="1"/>
</dbReference>
<proteinExistence type="predicted"/>
<evidence type="ECO:0000256" key="3">
    <source>
        <dbReference type="ARBA" id="ARBA00022839"/>
    </source>
</evidence>
<dbReference type="GO" id="GO:0006259">
    <property type="term" value="P:DNA metabolic process"/>
    <property type="evidence" value="ECO:0007669"/>
    <property type="project" value="UniProtKB-ARBA"/>
</dbReference>
<feature type="domain" description="Exonuclease" evidence="4">
    <location>
        <begin position="2"/>
        <end position="191"/>
    </location>
</feature>
<evidence type="ECO:0000259" key="4">
    <source>
        <dbReference type="SMART" id="SM00479"/>
    </source>
</evidence>
<dbReference type="AlphaFoldDB" id="A0A9X2PT88"/>
<dbReference type="GO" id="GO:0008408">
    <property type="term" value="F:3'-5' exonuclease activity"/>
    <property type="evidence" value="ECO:0007669"/>
    <property type="project" value="TreeGrafter"/>
</dbReference>
<dbReference type="Proteomes" id="UP001155027">
    <property type="component" value="Unassembled WGS sequence"/>
</dbReference>
<organism evidence="5 6">
    <name type="scientific">Salinibacter ruber</name>
    <dbReference type="NCBI Taxonomy" id="146919"/>
    <lineage>
        <taxon>Bacteria</taxon>
        <taxon>Pseudomonadati</taxon>
        <taxon>Rhodothermota</taxon>
        <taxon>Rhodothermia</taxon>
        <taxon>Rhodothermales</taxon>
        <taxon>Salinibacteraceae</taxon>
        <taxon>Salinibacter</taxon>
    </lineage>
</organism>
<dbReference type="Gene3D" id="3.30.420.10">
    <property type="entry name" value="Ribonuclease H-like superfamily/Ribonuclease H"/>
    <property type="match status" value="1"/>
</dbReference>
<keyword evidence="2" id="KW-0378">Hydrolase</keyword>
<evidence type="ECO:0000313" key="5">
    <source>
        <dbReference type="EMBL" id="MCS3676387.1"/>
    </source>
</evidence>
<evidence type="ECO:0000256" key="1">
    <source>
        <dbReference type="ARBA" id="ARBA00022722"/>
    </source>
</evidence>
<dbReference type="InterPro" id="IPR036397">
    <property type="entry name" value="RNaseH_sf"/>
</dbReference>
<dbReference type="Pfam" id="PF00929">
    <property type="entry name" value="RNase_T"/>
    <property type="match status" value="1"/>
</dbReference>
<sequence length="200" mass="22190">MSYLFFDTETTGLPEDKAAPTTDTDNWPRIVQIAWCQVSVSSDHIGDVEIRIVRPDGFRIPHEAESAHNISTEQASREGAPLSKVLKAFLGDVKGCEKLVAHNATFDRSVIGAEFVRSTDTDPLDTIPTICTMKQTEIFCGKSNYFGYRYPSLQELHETLFGCQFDNAHDAGTDVKAGARCFLELSRQDIIEASECIQPP</sequence>
<gene>
    <name evidence="5" type="ORF">GGP71_000283</name>
</gene>
<dbReference type="RefSeq" id="WP_259079218.1">
    <property type="nucleotide sequence ID" value="NZ_JANUAU010000001.1"/>
</dbReference>
<name>A0A9X2PT88_9BACT</name>
<dbReference type="PANTHER" id="PTHR30231">
    <property type="entry name" value="DNA POLYMERASE III SUBUNIT EPSILON"/>
    <property type="match status" value="1"/>
</dbReference>
<protein>
    <submittedName>
        <fullName evidence="5">DNA polymerase III epsilon subunit-like protein</fullName>
    </submittedName>
</protein>
<keyword evidence="1" id="KW-0540">Nuclease</keyword>
<evidence type="ECO:0000313" key="6">
    <source>
        <dbReference type="Proteomes" id="UP001155027"/>
    </source>
</evidence>
<dbReference type="InterPro" id="IPR012337">
    <property type="entry name" value="RNaseH-like_sf"/>
</dbReference>
<dbReference type="InterPro" id="IPR013520">
    <property type="entry name" value="Ribonucl_H"/>
</dbReference>
<reference evidence="5" key="1">
    <citation type="submission" date="2022-08" db="EMBL/GenBank/DDBJ databases">
        <title>Genomic Encyclopedia of Type Strains, Phase V (KMG-V): Genome sequencing to study the core and pangenomes of soil and plant-associated prokaryotes.</title>
        <authorList>
            <person name="Whitman W."/>
        </authorList>
    </citation>
    <scope>NUCLEOTIDE SEQUENCE</scope>
    <source>
        <strain evidence="5">0</strain>
    </source>
</reference>
<keyword evidence="3" id="KW-0269">Exonuclease</keyword>
<dbReference type="SUPFAM" id="SSF53098">
    <property type="entry name" value="Ribonuclease H-like"/>
    <property type="match status" value="1"/>
</dbReference>